<organism evidence="2 3">
    <name type="scientific">Exophiala oligosperma</name>
    <dbReference type="NCBI Taxonomy" id="215243"/>
    <lineage>
        <taxon>Eukaryota</taxon>
        <taxon>Fungi</taxon>
        <taxon>Dikarya</taxon>
        <taxon>Ascomycota</taxon>
        <taxon>Pezizomycotina</taxon>
        <taxon>Eurotiomycetes</taxon>
        <taxon>Chaetothyriomycetidae</taxon>
        <taxon>Chaetothyriales</taxon>
        <taxon>Herpotrichiellaceae</taxon>
        <taxon>Exophiala</taxon>
    </lineage>
</organism>
<feature type="compositionally biased region" description="Basic residues" evidence="1">
    <location>
        <begin position="135"/>
        <end position="147"/>
    </location>
</feature>
<dbReference type="EMBL" id="KN847338">
    <property type="protein sequence ID" value="KIW40238.1"/>
    <property type="molecule type" value="Genomic_DNA"/>
</dbReference>
<keyword evidence="3" id="KW-1185">Reference proteome</keyword>
<feature type="compositionally biased region" description="Low complexity" evidence="1">
    <location>
        <begin position="65"/>
        <end position="83"/>
    </location>
</feature>
<feature type="region of interest" description="Disordered" evidence="1">
    <location>
        <begin position="1"/>
        <end position="147"/>
    </location>
</feature>
<dbReference type="VEuPathDB" id="FungiDB:PV06_07451"/>
<dbReference type="STRING" id="215243.A0A0D2DAU6"/>
<proteinExistence type="predicted"/>
<dbReference type="Proteomes" id="UP000053342">
    <property type="component" value="Unassembled WGS sequence"/>
</dbReference>
<gene>
    <name evidence="2" type="ORF">PV06_07451</name>
</gene>
<dbReference type="GeneID" id="27359525"/>
<dbReference type="AlphaFoldDB" id="A0A0D2DAU6"/>
<evidence type="ECO:0000313" key="3">
    <source>
        <dbReference type="Proteomes" id="UP000053342"/>
    </source>
</evidence>
<reference evidence="2 3" key="1">
    <citation type="submission" date="2015-01" db="EMBL/GenBank/DDBJ databases">
        <title>The Genome Sequence of Exophiala oligosperma CBS72588.</title>
        <authorList>
            <consortium name="The Broad Institute Genomics Platform"/>
            <person name="Cuomo C."/>
            <person name="de Hoog S."/>
            <person name="Gorbushina A."/>
            <person name="Stielow B."/>
            <person name="Teixiera M."/>
            <person name="Abouelleil A."/>
            <person name="Chapman S.B."/>
            <person name="Priest M."/>
            <person name="Young S.K."/>
            <person name="Wortman J."/>
            <person name="Nusbaum C."/>
            <person name="Birren B."/>
        </authorList>
    </citation>
    <scope>NUCLEOTIDE SEQUENCE [LARGE SCALE GENOMIC DNA]</scope>
    <source>
        <strain evidence="2 3">CBS 72588</strain>
    </source>
</reference>
<dbReference type="HOGENOM" id="CLU_112528_0_0_1"/>
<evidence type="ECO:0000256" key="1">
    <source>
        <dbReference type="SAM" id="MobiDB-lite"/>
    </source>
</evidence>
<sequence>MAGSSAQSGVEPVSGLQGSGTVTDPYDQGNADDIVTSGSEPPSGIQGKGTATEPYDGGNAPENPTVSVSDTSSSAEASTTVTSGKGASERGRSGLTAPARNKVVERELSPGCLDDGTHVQTSGDLGETYAPSKMSRLKGKLTQFGKH</sequence>
<name>A0A0D2DAU6_9EURO</name>
<accession>A0A0D2DAU6</accession>
<dbReference type="OrthoDB" id="5388207at2759"/>
<dbReference type="RefSeq" id="XP_016260454.1">
    <property type="nucleotide sequence ID" value="XM_016408700.1"/>
</dbReference>
<protein>
    <submittedName>
        <fullName evidence="2">Uncharacterized protein</fullName>
    </submittedName>
</protein>
<evidence type="ECO:0000313" key="2">
    <source>
        <dbReference type="EMBL" id="KIW40238.1"/>
    </source>
</evidence>